<dbReference type="RefSeq" id="WP_058875522.1">
    <property type="nucleotide sequence ID" value="NZ_LQBK01000042.1"/>
</dbReference>
<dbReference type="InterPro" id="IPR020578">
    <property type="entry name" value="Aminotrans_V_PyrdxlP_BS"/>
</dbReference>
<evidence type="ECO:0000313" key="7">
    <source>
        <dbReference type="Proteomes" id="UP000053512"/>
    </source>
</evidence>
<dbReference type="InterPro" id="IPR015424">
    <property type="entry name" value="PyrdxlP-dep_Trfase"/>
</dbReference>
<dbReference type="PROSITE" id="PS00595">
    <property type="entry name" value="AA_TRANSFER_CLASS_5"/>
    <property type="match status" value="1"/>
</dbReference>
<dbReference type="OrthoDB" id="9808002at2"/>
<evidence type="ECO:0000259" key="5">
    <source>
        <dbReference type="PROSITE" id="PS51174"/>
    </source>
</evidence>
<dbReference type="AlphaFoldDB" id="A0A0W8I0Y9"/>
<evidence type="ECO:0000313" key="6">
    <source>
        <dbReference type="EMBL" id="KUG51287.1"/>
    </source>
</evidence>
<evidence type="ECO:0000256" key="3">
    <source>
        <dbReference type="RuleBase" id="RU004075"/>
    </source>
</evidence>
<organism evidence="6 7">
    <name type="scientific">Kocuria rosea subsp. polaris</name>
    <dbReference type="NCBI Taxonomy" id="136273"/>
    <lineage>
        <taxon>Bacteria</taxon>
        <taxon>Bacillati</taxon>
        <taxon>Actinomycetota</taxon>
        <taxon>Actinomycetes</taxon>
        <taxon>Micrococcales</taxon>
        <taxon>Micrococcaceae</taxon>
        <taxon>Kocuria</taxon>
    </lineage>
</organism>
<dbReference type="PANTHER" id="PTHR43586:SF24">
    <property type="entry name" value="BLR4730 PROTEIN"/>
    <property type="match status" value="1"/>
</dbReference>
<comment type="cofactor">
    <cofactor evidence="1 4">
        <name>pyridoxal 5'-phosphate</name>
        <dbReference type="ChEBI" id="CHEBI:597326"/>
    </cofactor>
</comment>
<dbReference type="InterPro" id="IPR000192">
    <property type="entry name" value="Aminotrans_V_dom"/>
</dbReference>
<evidence type="ECO:0000256" key="2">
    <source>
        <dbReference type="ARBA" id="ARBA00022898"/>
    </source>
</evidence>
<keyword evidence="2" id="KW-0663">Pyridoxal phosphate</keyword>
<dbReference type="EMBL" id="LQBK01000042">
    <property type="protein sequence ID" value="KUG51287.1"/>
    <property type="molecule type" value="Genomic_DNA"/>
</dbReference>
<evidence type="ECO:0000256" key="1">
    <source>
        <dbReference type="ARBA" id="ARBA00001933"/>
    </source>
</evidence>
<dbReference type="InterPro" id="IPR015422">
    <property type="entry name" value="PyrdxlP-dep_Trfase_small"/>
</dbReference>
<comment type="caution">
    <text evidence="6">The sequence shown here is derived from an EMBL/GenBank/DDBJ whole genome shotgun (WGS) entry which is preliminary data.</text>
</comment>
<reference evidence="7" key="1">
    <citation type="submission" date="2015-12" db="EMBL/GenBank/DDBJ databases">
        <authorList>
            <person name="Nair G.R."/>
            <person name="Kaur G."/>
            <person name="Mayilraj S."/>
        </authorList>
    </citation>
    <scope>NUCLEOTIDE SEQUENCE [LARGE SCALE GENOMIC DNA]</scope>
    <source>
        <strain evidence="7">CD08_4</strain>
    </source>
</reference>
<dbReference type="PROSITE" id="PS51174">
    <property type="entry name" value="BARWIN_3"/>
    <property type="match status" value="1"/>
</dbReference>
<dbReference type="PANTHER" id="PTHR43586">
    <property type="entry name" value="CYSTEINE DESULFURASE"/>
    <property type="match status" value="1"/>
</dbReference>
<dbReference type="Gene3D" id="3.90.1150.10">
    <property type="entry name" value="Aspartate Aminotransferase, domain 1"/>
    <property type="match status" value="1"/>
</dbReference>
<keyword evidence="6" id="KW-0032">Aminotransferase</keyword>
<protein>
    <submittedName>
        <fullName evidence="6">Aminotransferase class V</fullName>
    </submittedName>
</protein>
<comment type="similarity">
    <text evidence="3">Belongs to the class-V pyridoxal-phosphate-dependent aminotransferase family.</text>
</comment>
<dbReference type="InterPro" id="IPR001153">
    <property type="entry name" value="Barwin_dom"/>
</dbReference>
<name>A0A0W8I0Y9_KOCRO</name>
<dbReference type="GO" id="GO:0008483">
    <property type="term" value="F:transaminase activity"/>
    <property type="evidence" value="ECO:0007669"/>
    <property type="project" value="UniProtKB-KW"/>
</dbReference>
<proteinExistence type="inferred from homology"/>
<dbReference type="GO" id="GO:0050832">
    <property type="term" value="P:defense response to fungus"/>
    <property type="evidence" value="ECO:0007669"/>
    <property type="project" value="InterPro"/>
</dbReference>
<sequence length="387" mass="41423">MAIDVDAARQDTRGTAHVTHLDSAGSSLMPRSVADTVVAHLRREELVGGYAAAAEAAERLEAVYSSLARLIGSSPGEIAVLESGSTAWAAAVSRLRPAAPRVLLGRSEYWHNVLVLRRLARRDGLELVVLDDDAHGQVDVAHLRRELDRGDVGMVALTHVPMGGAQVQPAAEVGRACRAAGVPFVLDACQSAGQLPLDVQELGCDVLVGTGRKFLRGPRGTAFVHVRRELLDRLDPELLDRRSSGPGAVEGRARLLESWETGVAARLGLGRAVEHALEVGPEPIRDRVRALAESLRARLAAVPTVQVHDRGLVRCGIVTFSVRDRPPDRVQAHLAGQRITVSTAPLPPSAAEHVLDPGPEQQTVAVRASVHYYNTEEELDRLAAALS</sequence>
<feature type="domain" description="Barwin" evidence="5">
    <location>
        <begin position="361"/>
        <end position="387"/>
    </location>
</feature>
<dbReference type="InterPro" id="IPR015421">
    <property type="entry name" value="PyrdxlP-dep_Trfase_major"/>
</dbReference>
<keyword evidence="6" id="KW-0808">Transferase</keyword>
<dbReference type="GO" id="GO:0042742">
    <property type="term" value="P:defense response to bacterium"/>
    <property type="evidence" value="ECO:0007669"/>
    <property type="project" value="InterPro"/>
</dbReference>
<gene>
    <name evidence="6" type="ORF">AVL61_10850</name>
</gene>
<dbReference type="SUPFAM" id="SSF53383">
    <property type="entry name" value="PLP-dependent transferases"/>
    <property type="match status" value="1"/>
</dbReference>
<dbReference type="Gene3D" id="3.40.640.10">
    <property type="entry name" value="Type I PLP-dependent aspartate aminotransferase-like (Major domain)"/>
    <property type="match status" value="1"/>
</dbReference>
<evidence type="ECO:0000256" key="4">
    <source>
        <dbReference type="RuleBase" id="RU004504"/>
    </source>
</evidence>
<accession>A0A0W8I0Y9</accession>
<dbReference type="Pfam" id="PF00266">
    <property type="entry name" value="Aminotran_5"/>
    <property type="match status" value="1"/>
</dbReference>
<dbReference type="Proteomes" id="UP000053512">
    <property type="component" value="Unassembled WGS sequence"/>
</dbReference>